<name>A0A6P5ZG88_DURZI</name>
<keyword evidence="3" id="KW-1185">Reference proteome</keyword>
<protein>
    <submittedName>
        <fullName evidence="4">Uncharacterized protein LOC111300434</fullName>
    </submittedName>
</protein>
<keyword evidence="2" id="KW-0732">Signal</keyword>
<evidence type="ECO:0000313" key="3">
    <source>
        <dbReference type="Proteomes" id="UP000515121"/>
    </source>
</evidence>
<dbReference type="RefSeq" id="XP_022751799.1">
    <property type="nucleotide sequence ID" value="XM_022896064.1"/>
</dbReference>
<keyword evidence="1" id="KW-0472">Membrane</keyword>
<feature type="signal peptide" evidence="2">
    <location>
        <begin position="1"/>
        <end position="21"/>
    </location>
</feature>
<organism evidence="3 4">
    <name type="scientific">Durio zibethinus</name>
    <name type="common">Durian</name>
    <dbReference type="NCBI Taxonomy" id="66656"/>
    <lineage>
        <taxon>Eukaryota</taxon>
        <taxon>Viridiplantae</taxon>
        <taxon>Streptophyta</taxon>
        <taxon>Embryophyta</taxon>
        <taxon>Tracheophyta</taxon>
        <taxon>Spermatophyta</taxon>
        <taxon>Magnoliopsida</taxon>
        <taxon>eudicotyledons</taxon>
        <taxon>Gunneridae</taxon>
        <taxon>Pentapetalae</taxon>
        <taxon>rosids</taxon>
        <taxon>malvids</taxon>
        <taxon>Malvales</taxon>
        <taxon>Malvaceae</taxon>
        <taxon>Helicteroideae</taxon>
        <taxon>Durio</taxon>
    </lineage>
</organism>
<proteinExistence type="predicted"/>
<accession>A0A6P5ZG88</accession>
<evidence type="ECO:0000256" key="2">
    <source>
        <dbReference type="SAM" id="SignalP"/>
    </source>
</evidence>
<evidence type="ECO:0000313" key="4">
    <source>
        <dbReference type="RefSeq" id="XP_022751799.1"/>
    </source>
</evidence>
<keyword evidence="1" id="KW-1133">Transmembrane helix</keyword>
<dbReference type="KEGG" id="dzi:111300434"/>
<feature type="chain" id="PRO_5027753915" evidence="2">
    <location>
        <begin position="22"/>
        <end position="127"/>
    </location>
</feature>
<feature type="transmembrane region" description="Helical" evidence="1">
    <location>
        <begin position="107"/>
        <end position="126"/>
    </location>
</feature>
<sequence length="127" mass="14337">MKMRRVVEWLITFFFVICCNALLCSSAEAAGHDLKPLMKEKQLRNVFKSQRTSFKGLHEALYVGKQKKLAIDDQNKIAKGTYTGGGHLRSRSKKNGANSLMLKSSSLLSALLFRYVIVGLLVTMFFF</sequence>
<gene>
    <name evidence="4" type="primary">LOC111300434</name>
</gene>
<dbReference type="Proteomes" id="UP000515121">
    <property type="component" value="Unplaced"/>
</dbReference>
<dbReference type="AlphaFoldDB" id="A0A6P5ZG88"/>
<keyword evidence="1" id="KW-0812">Transmembrane</keyword>
<evidence type="ECO:0000256" key="1">
    <source>
        <dbReference type="SAM" id="Phobius"/>
    </source>
</evidence>
<dbReference type="GeneID" id="111300434"/>
<reference evidence="4" key="1">
    <citation type="submission" date="2025-08" db="UniProtKB">
        <authorList>
            <consortium name="RefSeq"/>
        </authorList>
    </citation>
    <scope>IDENTIFICATION</scope>
    <source>
        <tissue evidence="4">Fruit stalk</tissue>
    </source>
</reference>
<dbReference type="OrthoDB" id="988191at2759"/>